<name>A0ACC6JLB0_9PSED</name>
<reference evidence="1" key="1">
    <citation type="submission" date="2023-07" db="EMBL/GenBank/DDBJ databases">
        <title>Sorghum-associated microbial communities from plants grown in Nebraska, USA.</title>
        <authorList>
            <person name="Schachtman D."/>
        </authorList>
    </citation>
    <scope>NUCLEOTIDE SEQUENCE</scope>
    <source>
        <strain evidence="1">BE46</strain>
    </source>
</reference>
<sequence>MSVNSLDQAVEAAEPATPSWHTLTYFENHDGPSMTDLVHLGARLLFKFMGVHTMKKWVTASVAAITFAFAGLCLAQDPTPHGYMIANYQINDQATFQRYMEAAGPLAPKYGGKVIVFNLNATAVEGKPKSVMAIAEFPSVADAQRFYNSPEYTAAKKLRMAATEGSVVITEGYVPAAQ</sequence>
<dbReference type="Proteomes" id="UP001259420">
    <property type="component" value="Unassembled WGS sequence"/>
</dbReference>
<accession>A0ACC6JLB0</accession>
<comment type="caution">
    <text evidence="1">The sequence shown here is derived from an EMBL/GenBank/DDBJ whole genome shotgun (WGS) entry which is preliminary data.</text>
</comment>
<protein>
    <submittedName>
        <fullName evidence="1">Uncharacterized protein (DUF1330 family)</fullName>
    </submittedName>
</protein>
<evidence type="ECO:0000313" key="1">
    <source>
        <dbReference type="EMBL" id="MDR6607308.1"/>
    </source>
</evidence>
<proteinExistence type="predicted"/>
<organism evidence="1 2">
    <name type="scientific">Pseudomonas synxantha</name>
    <dbReference type="NCBI Taxonomy" id="47883"/>
    <lineage>
        <taxon>Bacteria</taxon>
        <taxon>Pseudomonadati</taxon>
        <taxon>Pseudomonadota</taxon>
        <taxon>Gammaproteobacteria</taxon>
        <taxon>Pseudomonadales</taxon>
        <taxon>Pseudomonadaceae</taxon>
        <taxon>Pseudomonas</taxon>
    </lineage>
</organism>
<gene>
    <name evidence="1" type="ORF">J2X87_002378</name>
</gene>
<dbReference type="EMBL" id="JAVDSD010000004">
    <property type="protein sequence ID" value="MDR6607308.1"/>
    <property type="molecule type" value="Genomic_DNA"/>
</dbReference>
<evidence type="ECO:0000313" key="2">
    <source>
        <dbReference type="Proteomes" id="UP001259420"/>
    </source>
</evidence>
<keyword evidence="2" id="KW-1185">Reference proteome</keyword>